<keyword evidence="3" id="KW-1185">Reference proteome</keyword>
<organism evidence="2 3">
    <name type="scientific">Parascedosporium putredinis</name>
    <dbReference type="NCBI Taxonomy" id="1442378"/>
    <lineage>
        <taxon>Eukaryota</taxon>
        <taxon>Fungi</taxon>
        <taxon>Dikarya</taxon>
        <taxon>Ascomycota</taxon>
        <taxon>Pezizomycotina</taxon>
        <taxon>Sordariomycetes</taxon>
        <taxon>Hypocreomycetidae</taxon>
        <taxon>Microascales</taxon>
        <taxon>Microascaceae</taxon>
        <taxon>Parascedosporium</taxon>
    </lineage>
</organism>
<name>A0A9P1M8D0_9PEZI</name>
<feature type="transmembrane region" description="Helical" evidence="1">
    <location>
        <begin position="46"/>
        <end position="66"/>
    </location>
</feature>
<keyword evidence="1" id="KW-0472">Membrane</keyword>
<reference evidence="2" key="1">
    <citation type="submission" date="2022-11" db="EMBL/GenBank/DDBJ databases">
        <authorList>
            <person name="Scott C."/>
            <person name="Bruce N."/>
        </authorList>
    </citation>
    <scope>NUCLEOTIDE SEQUENCE</scope>
</reference>
<evidence type="ECO:0000256" key="1">
    <source>
        <dbReference type="SAM" id="Phobius"/>
    </source>
</evidence>
<accession>A0A9P1M8D0</accession>
<keyword evidence="1" id="KW-1133">Transmembrane helix</keyword>
<dbReference type="Proteomes" id="UP000838763">
    <property type="component" value="Unassembled WGS sequence"/>
</dbReference>
<dbReference type="OrthoDB" id="408373at2759"/>
<sequence length="230" mass="24338">MGLDDIFGFDANAYAIKVRYLTVPELKARELAKTRQVLTSSAAGGASFGAAFATGGLTLVFTALSLRKIDVAKKKLDMVVAELQRRRVPLKENVTRRDKALAIVGADGDGCGEAMGNAISGDGAAAVGGGGGGGGGDAYFPHVTAEQMAGSAAGAGVQWAMMQFGRRDKCKDPYCASADGHFDMCHQCYNKGMTCHGPSHQLTMYFAYQATETWQSIYTADDLTKMRLTI</sequence>
<gene>
    <name evidence="2" type="ORF">PPNO1_LOCUS3258</name>
</gene>
<evidence type="ECO:0000313" key="3">
    <source>
        <dbReference type="Proteomes" id="UP000838763"/>
    </source>
</evidence>
<keyword evidence="1" id="KW-0812">Transmembrane</keyword>
<proteinExistence type="predicted"/>
<protein>
    <submittedName>
        <fullName evidence="2">Uncharacterized protein</fullName>
    </submittedName>
</protein>
<evidence type="ECO:0000313" key="2">
    <source>
        <dbReference type="EMBL" id="CAI4213509.1"/>
    </source>
</evidence>
<dbReference type="AlphaFoldDB" id="A0A9P1M8D0"/>
<dbReference type="EMBL" id="CALLCH030000008">
    <property type="protein sequence ID" value="CAI4213509.1"/>
    <property type="molecule type" value="Genomic_DNA"/>
</dbReference>
<comment type="caution">
    <text evidence="2">The sequence shown here is derived from an EMBL/GenBank/DDBJ whole genome shotgun (WGS) entry which is preliminary data.</text>
</comment>